<proteinExistence type="predicted"/>
<evidence type="ECO:0000313" key="2">
    <source>
        <dbReference type="EMBL" id="RSL17383.1"/>
    </source>
</evidence>
<accession>A0A3R9NY45</accession>
<keyword evidence="3" id="KW-1185">Reference proteome</keyword>
<evidence type="ECO:0000259" key="1">
    <source>
        <dbReference type="Pfam" id="PF00535"/>
    </source>
</evidence>
<organism evidence="2 3">
    <name type="scientific">Edaphobacter aggregans</name>
    <dbReference type="NCBI Taxonomy" id="570835"/>
    <lineage>
        <taxon>Bacteria</taxon>
        <taxon>Pseudomonadati</taxon>
        <taxon>Acidobacteriota</taxon>
        <taxon>Terriglobia</taxon>
        <taxon>Terriglobales</taxon>
        <taxon>Acidobacteriaceae</taxon>
        <taxon>Edaphobacter</taxon>
    </lineage>
</organism>
<evidence type="ECO:0000313" key="3">
    <source>
        <dbReference type="Proteomes" id="UP000269669"/>
    </source>
</evidence>
<comment type="caution">
    <text evidence="2">The sequence shown here is derived from an EMBL/GenBank/DDBJ whole genome shotgun (WGS) entry which is preliminary data.</text>
</comment>
<dbReference type="InterPro" id="IPR029044">
    <property type="entry name" value="Nucleotide-diphossugar_trans"/>
</dbReference>
<dbReference type="Gene3D" id="3.90.550.10">
    <property type="entry name" value="Spore Coat Polysaccharide Biosynthesis Protein SpsA, Chain A"/>
    <property type="match status" value="1"/>
</dbReference>
<dbReference type="Proteomes" id="UP000269669">
    <property type="component" value="Unassembled WGS sequence"/>
</dbReference>
<feature type="domain" description="Glycosyltransferase 2-like" evidence="1">
    <location>
        <begin position="25"/>
        <end position="209"/>
    </location>
</feature>
<sequence length="335" mass="38043">MATSSNSLRPEVRQMSPSTTSIEISVVIVGWNAKHYLELCLESLAEAPPRRSMEVLVIDNASTDDSVEMIEAKFPWAKLIKSEENLGFAKGNNVAIRQCKGRYIALVNPDVIVFPGCLDTLADFLDQNPKVGNVGPRVFNPDMTQQSTCRRFPTLWNNFCSVTRLERIFKASYFFAGEHMFYFPHDRMLAVDVIVGCFSMIRREAFDDVGLLDEGLFMYGDDVDWCRRARNAGWQVIFCPEARAIHDQGKTTAPFPVRFAVAQQRSVLHYWKKHHTFLGVLGIRSLMFFRHLPRYVVAGLTSLAFPRKNSESEVRKRVSAACLKQLVYGSVRNSD</sequence>
<dbReference type="PANTHER" id="PTHR43179">
    <property type="entry name" value="RHAMNOSYLTRANSFERASE WBBL"/>
    <property type="match status" value="1"/>
</dbReference>
<protein>
    <recommendedName>
        <fullName evidence="1">Glycosyltransferase 2-like domain-containing protein</fullName>
    </recommendedName>
</protein>
<dbReference type="EMBL" id="RSDW01000001">
    <property type="protein sequence ID" value="RSL17383.1"/>
    <property type="molecule type" value="Genomic_DNA"/>
</dbReference>
<gene>
    <name evidence="2" type="ORF">EDE15_2915</name>
</gene>
<dbReference type="AlphaFoldDB" id="A0A3R9NY45"/>
<dbReference type="PANTHER" id="PTHR43179:SF7">
    <property type="entry name" value="RHAMNOSYLTRANSFERASE WBBL"/>
    <property type="match status" value="1"/>
</dbReference>
<dbReference type="OrthoDB" id="9813495at2"/>
<reference evidence="2 3" key="1">
    <citation type="submission" date="2018-12" db="EMBL/GenBank/DDBJ databases">
        <title>Sequencing of bacterial isolates from soil warming experiment in Harvard Forest, Massachusetts, USA.</title>
        <authorList>
            <person name="Deangelis K."/>
        </authorList>
    </citation>
    <scope>NUCLEOTIDE SEQUENCE [LARGE SCALE GENOMIC DNA]</scope>
    <source>
        <strain evidence="2 3">EB153</strain>
    </source>
</reference>
<dbReference type="InterPro" id="IPR001173">
    <property type="entry name" value="Glyco_trans_2-like"/>
</dbReference>
<name>A0A3R9NY45_9BACT</name>
<dbReference type="SUPFAM" id="SSF53448">
    <property type="entry name" value="Nucleotide-diphospho-sugar transferases"/>
    <property type="match status" value="1"/>
</dbReference>
<dbReference type="RefSeq" id="WP_125485877.1">
    <property type="nucleotide sequence ID" value="NZ_RSDW01000001.1"/>
</dbReference>
<dbReference type="Pfam" id="PF00535">
    <property type="entry name" value="Glycos_transf_2"/>
    <property type="match status" value="1"/>
</dbReference>
<dbReference type="CDD" id="cd04186">
    <property type="entry name" value="GT_2_like_c"/>
    <property type="match status" value="1"/>
</dbReference>